<dbReference type="Proteomes" id="UP000828390">
    <property type="component" value="Unassembled WGS sequence"/>
</dbReference>
<dbReference type="GO" id="GO:0004771">
    <property type="term" value="F:sterol ester esterase activity"/>
    <property type="evidence" value="ECO:0007669"/>
    <property type="project" value="TreeGrafter"/>
</dbReference>
<dbReference type="InterPro" id="IPR029058">
    <property type="entry name" value="AB_hydrolase_fold"/>
</dbReference>
<reference evidence="2" key="1">
    <citation type="journal article" date="2019" name="bioRxiv">
        <title>The Genome of the Zebra Mussel, Dreissena polymorpha: A Resource for Invasive Species Research.</title>
        <authorList>
            <person name="McCartney M.A."/>
            <person name="Auch B."/>
            <person name="Kono T."/>
            <person name="Mallez S."/>
            <person name="Zhang Y."/>
            <person name="Obille A."/>
            <person name="Becker A."/>
            <person name="Abrahante J.E."/>
            <person name="Garbe J."/>
            <person name="Badalamenti J.P."/>
            <person name="Herman A."/>
            <person name="Mangelson H."/>
            <person name="Liachko I."/>
            <person name="Sullivan S."/>
            <person name="Sone E.D."/>
            <person name="Koren S."/>
            <person name="Silverstein K.A.T."/>
            <person name="Beckman K.B."/>
            <person name="Gohl D.M."/>
        </authorList>
    </citation>
    <scope>NUCLEOTIDE SEQUENCE</scope>
    <source>
        <strain evidence="2">Duluth1</strain>
        <tissue evidence="2">Whole animal</tissue>
    </source>
</reference>
<evidence type="ECO:0000313" key="3">
    <source>
        <dbReference type="Proteomes" id="UP000828390"/>
    </source>
</evidence>
<comment type="caution">
    <text evidence="2">The sequence shown here is derived from an EMBL/GenBank/DDBJ whole genome shotgun (WGS) entry which is preliminary data.</text>
</comment>
<dbReference type="GO" id="GO:0019433">
    <property type="term" value="P:triglyceride catabolic process"/>
    <property type="evidence" value="ECO:0007669"/>
    <property type="project" value="TreeGrafter"/>
</dbReference>
<reference evidence="2" key="2">
    <citation type="submission" date="2020-11" db="EMBL/GenBank/DDBJ databases">
        <authorList>
            <person name="McCartney M.A."/>
            <person name="Auch B."/>
            <person name="Kono T."/>
            <person name="Mallez S."/>
            <person name="Becker A."/>
            <person name="Gohl D.M."/>
            <person name="Silverstein K.A.T."/>
            <person name="Koren S."/>
            <person name="Bechman K.B."/>
            <person name="Herman A."/>
            <person name="Abrahante J.E."/>
            <person name="Garbe J."/>
        </authorList>
    </citation>
    <scope>NUCLEOTIDE SEQUENCE</scope>
    <source>
        <strain evidence="2">Duluth1</strain>
        <tissue evidence="2">Whole animal</tissue>
    </source>
</reference>
<accession>A0A9D4N867</accession>
<dbReference type="PANTHER" id="PTHR23025:SF4">
    <property type="entry name" value="ALPHA_BETA HYDROLASE FOLD-3 DOMAIN-CONTAINING PROTEIN"/>
    <property type="match status" value="1"/>
</dbReference>
<gene>
    <name evidence="2" type="ORF">DPMN_013660</name>
</gene>
<dbReference type="SUPFAM" id="SSF53474">
    <property type="entry name" value="alpha/beta-Hydrolases"/>
    <property type="match status" value="1"/>
</dbReference>
<dbReference type="AlphaFoldDB" id="A0A9D4N867"/>
<dbReference type="PANTHER" id="PTHR23025">
    <property type="entry name" value="TRIACYLGLYCEROL LIPASE"/>
    <property type="match status" value="1"/>
</dbReference>
<dbReference type="InterPro" id="IPR013094">
    <property type="entry name" value="AB_hydrolase_3"/>
</dbReference>
<dbReference type="EMBL" id="JAIWYP010000001">
    <property type="protein sequence ID" value="KAH3889601.1"/>
    <property type="molecule type" value="Genomic_DNA"/>
</dbReference>
<keyword evidence="3" id="KW-1185">Reference proteome</keyword>
<proteinExistence type="predicted"/>
<dbReference type="GO" id="GO:0004806">
    <property type="term" value="F:triacylglycerol lipase activity"/>
    <property type="evidence" value="ECO:0007669"/>
    <property type="project" value="TreeGrafter"/>
</dbReference>
<feature type="domain" description="Alpha/beta hydrolase fold-3" evidence="1">
    <location>
        <begin position="12"/>
        <end position="138"/>
    </location>
</feature>
<dbReference type="Gene3D" id="3.40.50.1820">
    <property type="entry name" value="alpha/beta hydrolase"/>
    <property type="match status" value="1"/>
</dbReference>
<organism evidence="2 3">
    <name type="scientific">Dreissena polymorpha</name>
    <name type="common">Zebra mussel</name>
    <name type="synonym">Mytilus polymorpha</name>
    <dbReference type="NCBI Taxonomy" id="45954"/>
    <lineage>
        <taxon>Eukaryota</taxon>
        <taxon>Metazoa</taxon>
        <taxon>Spiralia</taxon>
        <taxon>Lophotrochozoa</taxon>
        <taxon>Mollusca</taxon>
        <taxon>Bivalvia</taxon>
        <taxon>Autobranchia</taxon>
        <taxon>Heteroconchia</taxon>
        <taxon>Euheterodonta</taxon>
        <taxon>Imparidentia</taxon>
        <taxon>Neoheterodontei</taxon>
        <taxon>Myida</taxon>
        <taxon>Dreissenoidea</taxon>
        <taxon>Dreissenidae</taxon>
        <taxon>Dreissena</taxon>
    </lineage>
</organism>
<name>A0A9D4N867_DREPO</name>
<protein>
    <recommendedName>
        <fullName evidence="1">Alpha/beta hydrolase fold-3 domain-containing protein</fullName>
    </recommendedName>
</protein>
<sequence length="233" mass="26463">MLHSFKLYATTYSYDPLVRKIARDSGVVIISVNYRQSPEYPYPVPLDDCLSVVNHVISNPANFRVDPNRIAVGGDSCGGNMAASIALRLRDKLAMQILVVPALQFLNFRTTAFIENTPYFHDSINSKDSLVFVTNYLGVSPNYYKYFLVNNHTTRSLKLSHMAARIDQRTWMRRDLVRNKHLLDKSAADLGIGYDYLADMIEEHITDPYFAPLMADDVMLRHTSEAYIVTCGL</sequence>
<evidence type="ECO:0000313" key="2">
    <source>
        <dbReference type="EMBL" id="KAH3889601.1"/>
    </source>
</evidence>
<evidence type="ECO:0000259" key="1">
    <source>
        <dbReference type="Pfam" id="PF07859"/>
    </source>
</evidence>
<dbReference type="Pfam" id="PF07859">
    <property type="entry name" value="Abhydrolase_3"/>
    <property type="match status" value="1"/>
</dbReference>
<dbReference type="GO" id="GO:0005829">
    <property type="term" value="C:cytosol"/>
    <property type="evidence" value="ECO:0007669"/>
    <property type="project" value="TreeGrafter"/>
</dbReference>